<keyword evidence="2" id="KW-0804">Transcription</keyword>
<evidence type="ECO:0000313" key="6">
    <source>
        <dbReference type="EMBL" id="PTG68632.1"/>
    </source>
</evidence>
<sequence>MMNDGCYFYFLFSQSKEVFKVKREERQKLIKMIVQQNCITSKQALIDIIEARFGIHYSLTTIANDLLQLNIHKQPSQHHPAHYQMMYNNKSKYLKMLEKLYNNEVLRISVVNQCILIQSSPGFAQTINFYIDAIENSAIVGTISGNDTTMIITRSEEEAHHVVTLLFPTHAQ</sequence>
<keyword evidence="2" id="KW-0963">Cytoplasm</keyword>
<comment type="similarity">
    <text evidence="2">Belongs to the ArgR family.</text>
</comment>
<dbReference type="GO" id="GO:0034618">
    <property type="term" value="F:arginine binding"/>
    <property type="evidence" value="ECO:0007669"/>
    <property type="project" value="InterPro"/>
</dbReference>
<accession>A0AAE5SYI7</accession>
<dbReference type="Proteomes" id="UP000242144">
    <property type="component" value="Unassembled WGS sequence"/>
</dbReference>
<dbReference type="InterPro" id="IPR036390">
    <property type="entry name" value="WH_DNA-bd_sf"/>
</dbReference>
<dbReference type="GO" id="GO:0006526">
    <property type="term" value="P:L-arginine biosynthetic process"/>
    <property type="evidence" value="ECO:0007669"/>
    <property type="project" value="UniProtKB-KW"/>
</dbReference>
<dbReference type="GO" id="GO:0051259">
    <property type="term" value="P:protein complex oligomerization"/>
    <property type="evidence" value="ECO:0007669"/>
    <property type="project" value="InterPro"/>
</dbReference>
<dbReference type="GO" id="GO:0003700">
    <property type="term" value="F:DNA-binding transcription factor activity"/>
    <property type="evidence" value="ECO:0007669"/>
    <property type="project" value="UniProtKB-UniRule"/>
</dbReference>
<dbReference type="GO" id="GO:0003677">
    <property type="term" value="F:DNA binding"/>
    <property type="evidence" value="ECO:0007669"/>
    <property type="project" value="UniProtKB-KW"/>
</dbReference>
<comment type="subcellular location">
    <subcellularLocation>
        <location evidence="2">Cytoplasm</location>
    </subcellularLocation>
</comment>
<keyword evidence="2" id="KW-0028">Amino-acid biosynthesis</keyword>
<gene>
    <name evidence="2" type="primary">argR</name>
    <name evidence="5" type="ORF">BU638_06480</name>
    <name evidence="4" type="ORF">BU653_07810</name>
    <name evidence="6" type="ORF">BU676_09970</name>
</gene>
<evidence type="ECO:0000256" key="1">
    <source>
        <dbReference type="ARBA" id="ARBA00022491"/>
    </source>
</evidence>
<keyword evidence="7" id="KW-1185">Reference proteome</keyword>
<organism evidence="4 9">
    <name type="scientific">Staphylococcus chromogenes</name>
    <name type="common">Staphylococcus hyicus subsp. chromogenes</name>
    <dbReference type="NCBI Taxonomy" id="46126"/>
    <lineage>
        <taxon>Bacteria</taxon>
        <taxon>Bacillati</taxon>
        <taxon>Bacillota</taxon>
        <taxon>Bacilli</taxon>
        <taxon>Bacillales</taxon>
        <taxon>Staphylococcaceae</taxon>
        <taxon>Staphylococcus</taxon>
    </lineage>
</organism>
<reference evidence="7 8" key="1">
    <citation type="journal article" date="2016" name="Front. Microbiol.">
        <title>Comprehensive Phylogenetic Analysis of Bovine Non-aureus Staphylococci Species Based on Whole-Genome Sequencing.</title>
        <authorList>
            <person name="Naushad S."/>
            <person name="Barkema H.W."/>
            <person name="Luby C."/>
            <person name="Condas L.A."/>
            <person name="Nobrega D.B."/>
            <person name="Carson D.A."/>
            <person name="De Buck J."/>
        </authorList>
    </citation>
    <scope>NUCLEOTIDE SEQUENCE [LARGE SCALE GENOMIC DNA]</scope>
    <source>
        <strain evidence="5 8">SNUC 105</strain>
        <strain evidence="6 7">SNUC 1363</strain>
        <strain evidence="4 9">SNUC 505</strain>
    </source>
</reference>
<dbReference type="Pfam" id="PF02863">
    <property type="entry name" value="Arg_repressor_C"/>
    <property type="match status" value="1"/>
</dbReference>
<name>A0AAE5SYI7_STACR</name>
<dbReference type="Gene3D" id="3.30.1360.40">
    <property type="match status" value="1"/>
</dbReference>
<keyword evidence="2" id="KW-0055">Arginine biosynthesis</keyword>
<keyword evidence="1 2" id="KW-0678">Repressor</keyword>
<dbReference type="SUPFAM" id="SSF46785">
    <property type="entry name" value="Winged helix' DNA-binding domain"/>
    <property type="match status" value="1"/>
</dbReference>
<protein>
    <recommendedName>
        <fullName evidence="2">Arginine repressor</fullName>
    </recommendedName>
</protein>
<proteinExistence type="inferred from homology"/>
<evidence type="ECO:0000256" key="2">
    <source>
        <dbReference type="HAMAP-Rule" id="MF_00173"/>
    </source>
</evidence>
<comment type="caution">
    <text evidence="4">The sequence shown here is derived from an EMBL/GenBank/DDBJ whole genome shotgun (WGS) entry which is preliminary data.</text>
</comment>
<dbReference type="InterPro" id="IPR036388">
    <property type="entry name" value="WH-like_DNA-bd_sf"/>
</dbReference>
<dbReference type="AlphaFoldDB" id="A0AAE5SYI7"/>
<dbReference type="SUPFAM" id="SSF55252">
    <property type="entry name" value="C-terminal domain of arginine repressor"/>
    <property type="match status" value="1"/>
</dbReference>
<evidence type="ECO:0000313" key="8">
    <source>
        <dbReference type="Proteomes" id="UP000242144"/>
    </source>
</evidence>
<dbReference type="PANTHER" id="PTHR34471:SF1">
    <property type="entry name" value="ARGININE REPRESSOR"/>
    <property type="match status" value="1"/>
</dbReference>
<dbReference type="Proteomes" id="UP000242704">
    <property type="component" value="Unassembled WGS sequence"/>
</dbReference>
<dbReference type="PANTHER" id="PTHR34471">
    <property type="entry name" value="ARGININE REPRESSOR"/>
    <property type="match status" value="1"/>
</dbReference>
<evidence type="ECO:0000259" key="3">
    <source>
        <dbReference type="Pfam" id="PF02863"/>
    </source>
</evidence>
<comment type="pathway">
    <text evidence="2">Amino-acid biosynthesis; L-arginine biosynthesis [regulation].</text>
</comment>
<keyword evidence="2" id="KW-0238">DNA-binding</keyword>
<dbReference type="EMBL" id="PZCM01000006">
    <property type="protein sequence ID" value="PTG27302.1"/>
    <property type="molecule type" value="Genomic_DNA"/>
</dbReference>
<evidence type="ECO:0000313" key="7">
    <source>
        <dbReference type="Proteomes" id="UP000242008"/>
    </source>
</evidence>
<feature type="domain" description="Arginine repressor C-terminal" evidence="3">
    <location>
        <begin position="103"/>
        <end position="164"/>
    </location>
</feature>
<dbReference type="GO" id="GO:0005737">
    <property type="term" value="C:cytoplasm"/>
    <property type="evidence" value="ECO:0007669"/>
    <property type="project" value="UniProtKB-SubCell"/>
</dbReference>
<dbReference type="HAMAP" id="MF_00173">
    <property type="entry name" value="Arg_repressor"/>
    <property type="match status" value="1"/>
</dbReference>
<dbReference type="GO" id="GO:1900079">
    <property type="term" value="P:regulation of arginine biosynthetic process"/>
    <property type="evidence" value="ECO:0007669"/>
    <property type="project" value="UniProtKB-UniRule"/>
</dbReference>
<reference evidence="4" key="2">
    <citation type="submission" date="2018-03" db="EMBL/GenBank/DDBJ databases">
        <authorList>
            <person name="Naushad S."/>
        </authorList>
    </citation>
    <scope>NUCLEOTIDE SEQUENCE</scope>
    <source>
        <strain evidence="5">SNUC 105</strain>
        <strain evidence="6">SNUC 1363</strain>
        <strain evidence="4">SNUC 505</strain>
    </source>
</reference>
<evidence type="ECO:0000313" key="4">
    <source>
        <dbReference type="EMBL" id="PTG13293.1"/>
    </source>
</evidence>
<dbReference type="InterPro" id="IPR036251">
    <property type="entry name" value="Arg_repress_C_sf"/>
</dbReference>
<keyword evidence="2" id="KW-0805">Transcription regulation</keyword>
<dbReference type="PRINTS" id="PR01467">
    <property type="entry name" value="ARGREPRESSOR"/>
</dbReference>
<dbReference type="Gene3D" id="1.10.10.10">
    <property type="entry name" value="Winged helix-like DNA-binding domain superfamily/Winged helix DNA-binding domain"/>
    <property type="match status" value="1"/>
</dbReference>
<evidence type="ECO:0000313" key="9">
    <source>
        <dbReference type="Proteomes" id="UP000242704"/>
    </source>
</evidence>
<comment type="function">
    <text evidence="2">Regulates arginine biosynthesis genes.</text>
</comment>
<evidence type="ECO:0000313" key="5">
    <source>
        <dbReference type="EMBL" id="PTG27302.1"/>
    </source>
</evidence>
<dbReference type="InterPro" id="IPR020899">
    <property type="entry name" value="Arg_repress_C"/>
</dbReference>
<dbReference type="EMBL" id="PZBZ01000038">
    <property type="protein sequence ID" value="PTG13293.1"/>
    <property type="molecule type" value="Genomic_DNA"/>
</dbReference>
<dbReference type="InterPro" id="IPR001669">
    <property type="entry name" value="Arg_repress"/>
</dbReference>
<dbReference type="EMBL" id="PZAO01000027">
    <property type="protein sequence ID" value="PTG68632.1"/>
    <property type="molecule type" value="Genomic_DNA"/>
</dbReference>
<dbReference type="Proteomes" id="UP000242008">
    <property type="component" value="Unassembled WGS sequence"/>
</dbReference>